<dbReference type="GO" id="GO:0009007">
    <property type="term" value="F:site-specific DNA-methyltransferase (adenine-specific) activity"/>
    <property type="evidence" value="ECO:0007669"/>
    <property type="project" value="UniProtKB-EC"/>
</dbReference>
<dbReference type="PANTHER" id="PTHR30481">
    <property type="entry name" value="DNA ADENINE METHYLASE"/>
    <property type="match status" value="1"/>
</dbReference>
<dbReference type="GO" id="GO:0006298">
    <property type="term" value="P:mismatch repair"/>
    <property type="evidence" value="ECO:0007669"/>
    <property type="project" value="TreeGrafter"/>
</dbReference>
<comment type="similarity">
    <text evidence="1">Belongs to the N(4)/N(6)-methyltransferase family.</text>
</comment>
<dbReference type="EC" id="2.1.1.72" evidence="2"/>
<dbReference type="PANTHER" id="PTHR30481:SF2">
    <property type="entry name" value="SITE-SPECIFIC DNA-METHYLTRANSFERASE (ADENINE-SPECIFIC)"/>
    <property type="match status" value="1"/>
</dbReference>
<evidence type="ECO:0000256" key="2">
    <source>
        <dbReference type="ARBA" id="ARBA00011900"/>
    </source>
</evidence>
<dbReference type="InterPro" id="IPR012327">
    <property type="entry name" value="MeTrfase_D12"/>
</dbReference>
<dbReference type="RefSeq" id="WP_123657754.1">
    <property type="nucleotide sequence ID" value="NZ_AYKG01000014.1"/>
</dbReference>
<dbReference type="GO" id="GO:1904047">
    <property type="term" value="F:S-adenosyl-L-methionine binding"/>
    <property type="evidence" value="ECO:0007669"/>
    <property type="project" value="TreeGrafter"/>
</dbReference>
<evidence type="ECO:0000313" key="8">
    <source>
        <dbReference type="Proteomes" id="UP000285310"/>
    </source>
</evidence>
<dbReference type="InterPro" id="IPR012263">
    <property type="entry name" value="M_m6A_EcoRV"/>
</dbReference>
<evidence type="ECO:0000256" key="5">
    <source>
        <dbReference type="ARBA" id="ARBA00022691"/>
    </source>
</evidence>
<dbReference type="InterPro" id="IPR023095">
    <property type="entry name" value="Ade_MeTrfase_dom_2"/>
</dbReference>
<keyword evidence="8" id="KW-1185">Reference proteome</keyword>
<dbReference type="GO" id="GO:0043565">
    <property type="term" value="F:sequence-specific DNA binding"/>
    <property type="evidence" value="ECO:0007669"/>
    <property type="project" value="TreeGrafter"/>
</dbReference>
<comment type="catalytic activity">
    <reaction evidence="6">
        <text>a 2'-deoxyadenosine in DNA + S-adenosyl-L-methionine = an N(6)-methyl-2'-deoxyadenosine in DNA + S-adenosyl-L-homocysteine + H(+)</text>
        <dbReference type="Rhea" id="RHEA:15197"/>
        <dbReference type="Rhea" id="RHEA-COMP:12418"/>
        <dbReference type="Rhea" id="RHEA-COMP:12419"/>
        <dbReference type="ChEBI" id="CHEBI:15378"/>
        <dbReference type="ChEBI" id="CHEBI:57856"/>
        <dbReference type="ChEBI" id="CHEBI:59789"/>
        <dbReference type="ChEBI" id="CHEBI:90615"/>
        <dbReference type="ChEBI" id="CHEBI:90616"/>
        <dbReference type="EC" id="2.1.1.72"/>
    </reaction>
</comment>
<name>A0A423PVG2_9GAMM</name>
<proteinExistence type="inferred from homology"/>
<evidence type="ECO:0000256" key="1">
    <source>
        <dbReference type="ARBA" id="ARBA00006594"/>
    </source>
</evidence>
<dbReference type="Proteomes" id="UP000285310">
    <property type="component" value="Unassembled WGS sequence"/>
</dbReference>
<gene>
    <name evidence="7" type="ORF">SAJA_06125</name>
</gene>
<dbReference type="GO" id="GO:0032259">
    <property type="term" value="P:methylation"/>
    <property type="evidence" value="ECO:0007669"/>
    <property type="project" value="UniProtKB-KW"/>
</dbReference>
<dbReference type="SUPFAM" id="SSF53335">
    <property type="entry name" value="S-adenosyl-L-methionine-dependent methyltransferases"/>
    <property type="match status" value="1"/>
</dbReference>
<accession>A0A423PVG2</accession>
<organism evidence="7 8">
    <name type="scientific">Salinisphaera japonica YTM-1</name>
    <dbReference type="NCBI Taxonomy" id="1209778"/>
    <lineage>
        <taxon>Bacteria</taxon>
        <taxon>Pseudomonadati</taxon>
        <taxon>Pseudomonadota</taxon>
        <taxon>Gammaproteobacteria</taxon>
        <taxon>Salinisphaerales</taxon>
        <taxon>Salinisphaeraceae</taxon>
        <taxon>Salinisphaera</taxon>
    </lineage>
</organism>
<keyword evidence="3 7" id="KW-0489">Methyltransferase</keyword>
<dbReference type="Gene3D" id="3.40.50.150">
    <property type="entry name" value="Vaccinia Virus protein VP39"/>
    <property type="match status" value="1"/>
</dbReference>
<dbReference type="Pfam" id="PF02086">
    <property type="entry name" value="MethyltransfD12"/>
    <property type="match status" value="1"/>
</dbReference>
<dbReference type="OrthoDB" id="9805629at2"/>
<dbReference type="AlphaFoldDB" id="A0A423PVG2"/>
<dbReference type="PRINTS" id="PR00505">
    <property type="entry name" value="D12N6MTFRASE"/>
</dbReference>
<dbReference type="Gene3D" id="1.10.1020.10">
    <property type="entry name" value="Adenine-specific Methyltransferase, Domain 2"/>
    <property type="match status" value="1"/>
</dbReference>
<protein>
    <recommendedName>
        <fullName evidence="2">site-specific DNA-methyltransferase (adenine-specific)</fullName>
        <ecNumber evidence="2">2.1.1.72</ecNumber>
    </recommendedName>
</protein>
<sequence length="292" mass="33599">MGRAFSPLRYPGGKAKLSAFLANALEANDFDDPIYVEPYAGGAGAALTLLFSERVQSILVNDADPRIYAFWKAITEYADKFIELLQNVKLDVEEWYIQRQIYLEPEMHDHLSLGFATFFLNRTSRSGIIHNSGPIGGYKQNGAYKIDARFNRADLVKRIRHVSMYADRIDVQNLDGLALLESLRQPNGYAQEQYFLYLDPPYYIKGGELYLNQFSPDQHGALAQYLERPYPHKWIMTYDNVEEIAHLYESQNQITFDLAYSAYERRKGKEILIYPDGVVVPDETEQLLRRAS</sequence>
<reference evidence="7 8" key="1">
    <citation type="submission" date="2013-10" db="EMBL/GenBank/DDBJ databases">
        <title>Salinisphaera japonica YTM-1 Genome Sequencing.</title>
        <authorList>
            <person name="Lai Q."/>
            <person name="Li C."/>
            <person name="Shao Z."/>
        </authorList>
    </citation>
    <scope>NUCLEOTIDE SEQUENCE [LARGE SCALE GENOMIC DNA]</scope>
    <source>
        <strain evidence="7 8">YTM-1</strain>
    </source>
</reference>
<dbReference type="InterPro" id="IPR029063">
    <property type="entry name" value="SAM-dependent_MTases_sf"/>
</dbReference>
<dbReference type="InParanoid" id="A0A423PVG2"/>
<evidence type="ECO:0000313" key="7">
    <source>
        <dbReference type="EMBL" id="ROO29575.1"/>
    </source>
</evidence>
<evidence type="ECO:0000256" key="3">
    <source>
        <dbReference type="ARBA" id="ARBA00022603"/>
    </source>
</evidence>
<evidence type="ECO:0000256" key="4">
    <source>
        <dbReference type="ARBA" id="ARBA00022679"/>
    </source>
</evidence>
<keyword evidence="5" id="KW-0949">S-adenosyl-L-methionine</keyword>
<evidence type="ECO:0000256" key="6">
    <source>
        <dbReference type="ARBA" id="ARBA00047942"/>
    </source>
</evidence>
<dbReference type="PIRSF" id="PIRSF000398">
    <property type="entry name" value="M_m6A_EcoRV"/>
    <property type="match status" value="1"/>
</dbReference>
<keyword evidence="4 7" id="KW-0808">Transferase</keyword>
<dbReference type="GO" id="GO:0009307">
    <property type="term" value="P:DNA restriction-modification system"/>
    <property type="evidence" value="ECO:0007669"/>
    <property type="project" value="InterPro"/>
</dbReference>
<comment type="caution">
    <text evidence="7">The sequence shown here is derived from an EMBL/GenBank/DDBJ whole genome shotgun (WGS) entry which is preliminary data.</text>
</comment>
<dbReference type="EMBL" id="AYKG01000014">
    <property type="protein sequence ID" value="ROO29575.1"/>
    <property type="molecule type" value="Genomic_DNA"/>
</dbReference>